<comment type="catalytic activity">
    <reaction evidence="5">
        <text>O-phospho-L-tyrosyl-[protein] + H2O = L-tyrosyl-[protein] + phosphate</text>
        <dbReference type="Rhea" id="RHEA:10684"/>
        <dbReference type="Rhea" id="RHEA-COMP:10136"/>
        <dbReference type="Rhea" id="RHEA-COMP:20101"/>
        <dbReference type="ChEBI" id="CHEBI:15377"/>
        <dbReference type="ChEBI" id="CHEBI:43474"/>
        <dbReference type="ChEBI" id="CHEBI:46858"/>
        <dbReference type="ChEBI" id="CHEBI:61978"/>
        <dbReference type="EC" id="3.1.3.48"/>
    </reaction>
</comment>
<evidence type="ECO:0000256" key="6">
    <source>
        <dbReference type="PIRSR" id="PIRSR617867-1"/>
    </source>
</evidence>
<dbReference type="RefSeq" id="WP_177267989.1">
    <property type="nucleotide sequence ID" value="NZ_JACRTA010000002.1"/>
</dbReference>
<dbReference type="SMART" id="SM00226">
    <property type="entry name" value="LMWPc"/>
    <property type="match status" value="1"/>
</dbReference>
<dbReference type="CDD" id="cd16343">
    <property type="entry name" value="LMWPTP"/>
    <property type="match status" value="1"/>
</dbReference>
<accession>A0A926E8Y3</accession>
<evidence type="ECO:0000256" key="2">
    <source>
        <dbReference type="ARBA" id="ARBA00013064"/>
    </source>
</evidence>
<keyword evidence="9" id="KW-1185">Reference proteome</keyword>
<comment type="caution">
    <text evidence="8">The sequence shown here is derived from an EMBL/GenBank/DDBJ whole genome shotgun (WGS) entry which is preliminary data.</text>
</comment>
<dbReference type="InterPro" id="IPR050438">
    <property type="entry name" value="LMW_PTPase"/>
</dbReference>
<keyword evidence="3" id="KW-0378">Hydrolase</keyword>
<dbReference type="Gene3D" id="3.40.50.2300">
    <property type="match status" value="1"/>
</dbReference>
<dbReference type="GO" id="GO:0004725">
    <property type="term" value="F:protein tyrosine phosphatase activity"/>
    <property type="evidence" value="ECO:0007669"/>
    <property type="project" value="UniProtKB-EC"/>
</dbReference>
<evidence type="ECO:0000256" key="5">
    <source>
        <dbReference type="ARBA" id="ARBA00051722"/>
    </source>
</evidence>
<dbReference type="EC" id="3.1.3.48" evidence="2"/>
<name>A0A926E8Y3_9FIRM</name>
<feature type="active site" description="Proton donor" evidence="6">
    <location>
        <position position="123"/>
    </location>
</feature>
<dbReference type="Proteomes" id="UP000610862">
    <property type="component" value="Unassembled WGS sequence"/>
</dbReference>
<feature type="domain" description="Phosphotyrosine protein phosphatase I" evidence="7">
    <location>
        <begin position="2"/>
        <end position="147"/>
    </location>
</feature>
<dbReference type="PANTHER" id="PTHR11717">
    <property type="entry name" value="LOW MOLECULAR WEIGHT PROTEIN TYROSINE PHOSPHATASE"/>
    <property type="match status" value="1"/>
</dbReference>
<dbReference type="SUPFAM" id="SSF52788">
    <property type="entry name" value="Phosphotyrosine protein phosphatases I"/>
    <property type="match status" value="1"/>
</dbReference>
<keyword evidence="4" id="KW-0904">Protein phosphatase</keyword>
<reference evidence="8" key="1">
    <citation type="submission" date="2020-08" db="EMBL/GenBank/DDBJ databases">
        <title>Genome public.</title>
        <authorList>
            <person name="Liu C."/>
            <person name="Sun Q."/>
        </authorList>
    </citation>
    <scope>NUCLEOTIDE SEQUENCE</scope>
    <source>
        <strain evidence="8">NSJ-24</strain>
    </source>
</reference>
<evidence type="ECO:0000313" key="9">
    <source>
        <dbReference type="Proteomes" id="UP000610862"/>
    </source>
</evidence>
<feature type="active site" description="Nucleophile" evidence="6">
    <location>
        <position position="8"/>
    </location>
</feature>
<dbReference type="InterPro" id="IPR023485">
    <property type="entry name" value="Ptyr_pPase"/>
</dbReference>
<evidence type="ECO:0000256" key="4">
    <source>
        <dbReference type="ARBA" id="ARBA00022912"/>
    </source>
</evidence>
<dbReference type="InterPro" id="IPR036196">
    <property type="entry name" value="Ptyr_pPase_sf"/>
</dbReference>
<evidence type="ECO:0000256" key="3">
    <source>
        <dbReference type="ARBA" id="ARBA00022801"/>
    </source>
</evidence>
<protein>
    <recommendedName>
        <fullName evidence="2">protein-tyrosine-phosphatase</fullName>
        <ecNumber evidence="2">3.1.3.48</ecNumber>
    </recommendedName>
</protein>
<comment type="similarity">
    <text evidence="1">Belongs to the low molecular weight phosphotyrosine protein phosphatase family.</text>
</comment>
<dbReference type="EMBL" id="JACRTA010000002">
    <property type="protein sequence ID" value="MBC8568613.1"/>
    <property type="molecule type" value="Genomic_DNA"/>
</dbReference>
<dbReference type="Pfam" id="PF01451">
    <property type="entry name" value="LMWPc"/>
    <property type="match status" value="1"/>
</dbReference>
<evidence type="ECO:0000313" key="8">
    <source>
        <dbReference type="EMBL" id="MBC8568613.1"/>
    </source>
</evidence>
<dbReference type="InterPro" id="IPR017867">
    <property type="entry name" value="Tyr_phospatase_low_mol_wt"/>
</dbReference>
<evidence type="ECO:0000259" key="7">
    <source>
        <dbReference type="SMART" id="SM00226"/>
    </source>
</evidence>
<evidence type="ECO:0000256" key="1">
    <source>
        <dbReference type="ARBA" id="ARBA00011063"/>
    </source>
</evidence>
<proteinExistence type="inferred from homology"/>
<dbReference type="PANTHER" id="PTHR11717:SF7">
    <property type="entry name" value="LOW MOLECULAR WEIGHT PHOSPHOTYROSINE PROTEIN PHOSPHATASE"/>
    <property type="match status" value="1"/>
</dbReference>
<organism evidence="8 9">
    <name type="scientific">Lentihominibacter hominis</name>
    <dbReference type="NCBI Taxonomy" id="2763645"/>
    <lineage>
        <taxon>Bacteria</taxon>
        <taxon>Bacillati</taxon>
        <taxon>Bacillota</taxon>
        <taxon>Clostridia</taxon>
        <taxon>Peptostreptococcales</taxon>
        <taxon>Anaerovoracaceae</taxon>
        <taxon>Lentihominibacter</taxon>
    </lineage>
</organism>
<dbReference type="AlphaFoldDB" id="A0A926E8Y3"/>
<dbReference type="PRINTS" id="PR00719">
    <property type="entry name" value="LMWPTPASE"/>
</dbReference>
<gene>
    <name evidence="8" type="ORF">H8692_07580</name>
</gene>
<feature type="active site" evidence="6">
    <location>
        <position position="14"/>
    </location>
</feature>
<sequence length="153" mass="17517">MIKILFICHGNICRSTMAEFVLKDMVDKAGISHDFHIESAATSREEIGSDTDPRTKRKLTEHGISFTKRCARQMMKKDYDEFDYIIGMDDANIKNIMRITGGDPEGKIRKLLDFCERDESIADPWYTGNFDDTYDDVRQGCAALLDHLKEAVK</sequence>